<keyword evidence="15" id="KW-1185">Reference proteome</keyword>
<evidence type="ECO:0000256" key="12">
    <source>
        <dbReference type="HAMAP-Rule" id="MF_01225"/>
    </source>
</evidence>
<evidence type="ECO:0000256" key="6">
    <source>
        <dbReference type="ARBA" id="ARBA00023004"/>
    </source>
</evidence>
<feature type="binding site" evidence="12">
    <location>
        <begin position="262"/>
        <end position="264"/>
    </location>
    <ligand>
        <name>GTP</name>
        <dbReference type="ChEBI" id="CHEBI:37565"/>
    </ligand>
</feature>
<evidence type="ECO:0000256" key="5">
    <source>
        <dbReference type="ARBA" id="ARBA00022741"/>
    </source>
</evidence>
<feature type="binding site" evidence="12">
    <location>
        <position position="260"/>
    </location>
    <ligand>
        <name>[4Fe-4S] cluster</name>
        <dbReference type="ChEBI" id="CHEBI:49883"/>
        <label>2</label>
        <note>4Fe-4S-substrate</note>
    </ligand>
</feature>
<dbReference type="SMART" id="SM00729">
    <property type="entry name" value="Elp3"/>
    <property type="match status" value="1"/>
</dbReference>
<evidence type="ECO:0000256" key="10">
    <source>
        <dbReference type="ARBA" id="ARBA00023239"/>
    </source>
</evidence>
<evidence type="ECO:0000256" key="8">
    <source>
        <dbReference type="ARBA" id="ARBA00023134"/>
    </source>
</evidence>
<evidence type="ECO:0000259" key="13">
    <source>
        <dbReference type="PROSITE" id="PS51918"/>
    </source>
</evidence>
<dbReference type="Proteomes" id="UP000563524">
    <property type="component" value="Unassembled WGS sequence"/>
</dbReference>
<keyword evidence="3 12" id="KW-0949">S-adenosyl-L-methionine</keyword>
<evidence type="ECO:0000256" key="4">
    <source>
        <dbReference type="ARBA" id="ARBA00022723"/>
    </source>
</evidence>
<evidence type="ECO:0000313" key="15">
    <source>
        <dbReference type="Proteomes" id="UP000563524"/>
    </source>
</evidence>
<dbReference type="InterPro" id="IPR010505">
    <property type="entry name" value="MoaA_twitch"/>
</dbReference>
<comment type="cofactor">
    <cofactor evidence="12">
        <name>[4Fe-4S] cluster</name>
        <dbReference type="ChEBI" id="CHEBI:49883"/>
    </cofactor>
    <text evidence="12">Binds 2 [4Fe-4S] clusters. Binds 1 [4Fe-4S] cluster coordinated with 3 cysteines and an exchangeable S-adenosyl-L-methionine and 1 [4Fe-4S] cluster coordinated with 3 cysteines and the GTP-derived substrate.</text>
</comment>
<name>A0A840I1Y2_9PROT</name>
<keyword evidence="4 12" id="KW-0479">Metal-binding</keyword>
<dbReference type="InterPro" id="IPR040064">
    <property type="entry name" value="MoaA-like"/>
</dbReference>
<feature type="binding site" evidence="12">
    <location>
        <position position="25"/>
    </location>
    <ligand>
        <name>[4Fe-4S] cluster</name>
        <dbReference type="ChEBI" id="CHEBI:49883"/>
        <label>1</label>
        <note>4Fe-4S-S-AdoMet</note>
    </ligand>
</feature>
<dbReference type="PROSITE" id="PS51918">
    <property type="entry name" value="RADICAL_SAM"/>
    <property type="match status" value="1"/>
</dbReference>
<dbReference type="NCBIfam" id="TIGR02666">
    <property type="entry name" value="moaA"/>
    <property type="match status" value="1"/>
</dbReference>
<keyword evidence="6 12" id="KW-0408">Iron</keyword>
<dbReference type="InterPro" id="IPR007197">
    <property type="entry name" value="rSAM"/>
</dbReference>
<feature type="binding site" evidence="12">
    <location>
        <position position="32"/>
    </location>
    <ligand>
        <name>[4Fe-4S] cluster</name>
        <dbReference type="ChEBI" id="CHEBI:49883"/>
        <label>1</label>
        <note>4Fe-4S-S-AdoMet</note>
    </ligand>
</feature>
<evidence type="ECO:0000256" key="11">
    <source>
        <dbReference type="ARBA" id="ARBA00048697"/>
    </source>
</evidence>
<evidence type="ECO:0000256" key="1">
    <source>
        <dbReference type="ARBA" id="ARBA00012167"/>
    </source>
</evidence>
<evidence type="ECO:0000256" key="7">
    <source>
        <dbReference type="ARBA" id="ARBA00023014"/>
    </source>
</evidence>
<dbReference type="GO" id="GO:0006777">
    <property type="term" value="P:Mo-molybdopterin cofactor biosynthetic process"/>
    <property type="evidence" value="ECO:0007669"/>
    <property type="project" value="UniProtKB-UniRule"/>
</dbReference>
<dbReference type="SUPFAM" id="SSF102114">
    <property type="entry name" value="Radical SAM enzymes"/>
    <property type="match status" value="1"/>
</dbReference>
<dbReference type="SFLD" id="SFLDG01067">
    <property type="entry name" value="SPASM/twitch_domain_containing"/>
    <property type="match status" value="1"/>
</dbReference>
<keyword evidence="2 12" id="KW-0004">4Fe-4S</keyword>
<dbReference type="InterPro" id="IPR013483">
    <property type="entry name" value="MoaA"/>
</dbReference>
<feature type="binding site" evidence="12">
    <location>
        <position position="18"/>
    </location>
    <ligand>
        <name>GTP</name>
        <dbReference type="ChEBI" id="CHEBI:37565"/>
    </ligand>
</feature>
<evidence type="ECO:0000256" key="2">
    <source>
        <dbReference type="ARBA" id="ARBA00022485"/>
    </source>
</evidence>
<dbReference type="AlphaFoldDB" id="A0A840I1Y2"/>
<gene>
    <name evidence="12" type="primary">moaA</name>
    <name evidence="14" type="ORF">GGQ59_000791</name>
</gene>
<dbReference type="CDD" id="cd01335">
    <property type="entry name" value="Radical_SAM"/>
    <property type="match status" value="1"/>
</dbReference>
<feature type="binding site" evidence="12">
    <location>
        <position position="67"/>
    </location>
    <ligand>
        <name>GTP</name>
        <dbReference type="ChEBI" id="CHEBI:37565"/>
    </ligand>
</feature>
<dbReference type="GO" id="GO:0061798">
    <property type="term" value="F:GTP 3',8'-cyclase activity"/>
    <property type="evidence" value="ECO:0007669"/>
    <property type="project" value="UniProtKB-UniRule"/>
</dbReference>
<dbReference type="HAMAP" id="MF_01225_B">
    <property type="entry name" value="MoaA_B"/>
    <property type="match status" value="1"/>
</dbReference>
<feature type="binding site" evidence="12">
    <location>
        <position position="257"/>
    </location>
    <ligand>
        <name>[4Fe-4S] cluster</name>
        <dbReference type="ChEBI" id="CHEBI:49883"/>
        <label>2</label>
        <note>4Fe-4S-substrate</note>
    </ligand>
</feature>
<dbReference type="GO" id="GO:0005525">
    <property type="term" value="F:GTP binding"/>
    <property type="evidence" value="ECO:0007669"/>
    <property type="project" value="UniProtKB-UniRule"/>
</dbReference>
<comment type="caution">
    <text evidence="14">The sequence shown here is derived from an EMBL/GenBank/DDBJ whole genome shotgun (WGS) entry which is preliminary data.</text>
</comment>
<evidence type="ECO:0000256" key="3">
    <source>
        <dbReference type="ARBA" id="ARBA00022691"/>
    </source>
</evidence>
<dbReference type="EMBL" id="JACHOB010000001">
    <property type="protein sequence ID" value="MBB4658291.1"/>
    <property type="molecule type" value="Genomic_DNA"/>
</dbReference>
<organism evidence="14 15">
    <name type="scientific">Parvularcula dongshanensis</name>
    <dbReference type="NCBI Taxonomy" id="1173995"/>
    <lineage>
        <taxon>Bacteria</taxon>
        <taxon>Pseudomonadati</taxon>
        <taxon>Pseudomonadota</taxon>
        <taxon>Alphaproteobacteria</taxon>
        <taxon>Parvularculales</taxon>
        <taxon>Parvularculaceae</taxon>
        <taxon>Parvularcula</taxon>
    </lineage>
</organism>
<feature type="binding site" evidence="12">
    <location>
        <position position="71"/>
    </location>
    <ligand>
        <name>S-adenosyl-L-methionine</name>
        <dbReference type="ChEBI" id="CHEBI:59789"/>
    </ligand>
</feature>
<feature type="binding site" evidence="12">
    <location>
        <position position="161"/>
    </location>
    <ligand>
        <name>GTP</name>
        <dbReference type="ChEBI" id="CHEBI:37565"/>
    </ligand>
</feature>
<dbReference type="InterPro" id="IPR013785">
    <property type="entry name" value="Aldolase_TIM"/>
</dbReference>
<dbReference type="GO" id="GO:0046872">
    <property type="term" value="F:metal ion binding"/>
    <property type="evidence" value="ECO:0007669"/>
    <property type="project" value="UniProtKB-KW"/>
</dbReference>
<comment type="subunit">
    <text evidence="12">Monomer and homodimer.</text>
</comment>
<feature type="binding site" evidence="12">
    <location>
        <position position="125"/>
    </location>
    <ligand>
        <name>S-adenosyl-L-methionine</name>
        <dbReference type="ChEBI" id="CHEBI:59789"/>
    </ligand>
</feature>
<accession>A0A840I1Y2</accession>
<comment type="pathway">
    <text evidence="12">Cofactor biosynthesis; molybdopterin biosynthesis.</text>
</comment>
<feature type="binding site" evidence="12">
    <location>
        <position position="194"/>
    </location>
    <ligand>
        <name>S-adenosyl-L-methionine</name>
        <dbReference type="ChEBI" id="CHEBI:59789"/>
    </ligand>
</feature>
<dbReference type="InterPro" id="IPR000385">
    <property type="entry name" value="MoaA_NifB_PqqE_Fe-S-bd_CS"/>
</dbReference>
<evidence type="ECO:0000256" key="9">
    <source>
        <dbReference type="ARBA" id="ARBA00023150"/>
    </source>
</evidence>
<dbReference type="SFLD" id="SFLDG01386">
    <property type="entry name" value="main_SPASM_domain-containing"/>
    <property type="match status" value="1"/>
</dbReference>
<feature type="domain" description="Radical SAM core" evidence="13">
    <location>
        <begin position="9"/>
        <end position="234"/>
    </location>
</feature>
<evidence type="ECO:0000313" key="14">
    <source>
        <dbReference type="EMBL" id="MBB4658291.1"/>
    </source>
</evidence>
<dbReference type="Pfam" id="PF04055">
    <property type="entry name" value="Radical_SAM"/>
    <property type="match status" value="1"/>
</dbReference>
<dbReference type="CDD" id="cd21117">
    <property type="entry name" value="Twitch_MoaA"/>
    <property type="match status" value="1"/>
</dbReference>
<feature type="binding site" evidence="12">
    <location>
        <position position="101"/>
    </location>
    <ligand>
        <name>GTP</name>
        <dbReference type="ChEBI" id="CHEBI:37565"/>
    </ligand>
</feature>
<keyword evidence="10 12" id="KW-0456">Lyase</keyword>
<dbReference type="SFLD" id="SFLDS00029">
    <property type="entry name" value="Radical_SAM"/>
    <property type="match status" value="1"/>
</dbReference>
<dbReference type="GO" id="GO:1904047">
    <property type="term" value="F:S-adenosyl-L-methionine binding"/>
    <property type="evidence" value="ECO:0007669"/>
    <property type="project" value="UniProtKB-UniRule"/>
</dbReference>
<dbReference type="Pfam" id="PF06463">
    <property type="entry name" value="Mob_synth_C"/>
    <property type="match status" value="1"/>
</dbReference>
<sequence length="332" mass="36146">MTEAPLTDPFGRQIRYLRLSVTDRCDLRCRYCMAERMRFLPKPEVLSLEELDRVAAAFVGLGVRKLRITGGEPLVRRDVMRLFERLSRHLGTGALDEVTLTTNATQLGRHAEDLFACGVRRVNVSLDTIDPEGFAEVTRGGDVSVVLEGIEAAAAAGLHVKLNAVALKGQAAGIVPLIEWGHARGHDVTLIEVMPMGETGEDRADQFLPLSDVREALSDRWTLTPLPDRTGGPATYVRVEETGGRLGLITPLTNNFCDGCNRVRVTCTGQLYQCLGRGRNTDLRAVLREGGDDRALRAAIVDAVGAKPWGHDFAIKRGEAPSVARHMSVTGG</sequence>
<dbReference type="InterPro" id="IPR058240">
    <property type="entry name" value="rSAM_sf"/>
</dbReference>
<dbReference type="InterPro" id="IPR006638">
    <property type="entry name" value="Elp3/MiaA/NifB-like_rSAM"/>
</dbReference>
<comment type="catalytic activity">
    <reaction evidence="11 12">
        <text>GTP + AH2 + S-adenosyl-L-methionine = (8S)-3',8-cyclo-7,8-dihydroguanosine 5'-triphosphate + 5'-deoxyadenosine + L-methionine + A + H(+)</text>
        <dbReference type="Rhea" id="RHEA:49576"/>
        <dbReference type="ChEBI" id="CHEBI:13193"/>
        <dbReference type="ChEBI" id="CHEBI:15378"/>
        <dbReference type="ChEBI" id="CHEBI:17319"/>
        <dbReference type="ChEBI" id="CHEBI:17499"/>
        <dbReference type="ChEBI" id="CHEBI:37565"/>
        <dbReference type="ChEBI" id="CHEBI:57844"/>
        <dbReference type="ChEBI" id="CHEBI:59789"/>
        <dbReference type="ChEBI" id="CHEBI:131766"/>
        <dbReference type="EC" id="4.1.99.22"/>
    </reaction>
</comment>
<feature type="binding site" evidence="12">
    <location>
        <position position="274"/>
    </location>
    <ligand>
        <name>[4Fe-4S] cluster</name>
        <dbReference type="ChEBI" id="CHEBI:49883"/>
        <label>2</label>
        <note>4Fe-4S-substrate</note>
    </ligand>
</feature>
<dbReference type="UniPathway" id="UPA00344"/>
<keyword evidence="7 12" id="KW-0411">Iron-sulfur</keyword>
<dbReference type="PROSITE" id="PS01305">
    <property type="entry name" value="MOAA_NIFB_PQQE"/>
    <property type="match status" value="1"/>
</dbReference>
<dbReference type="Gene3D" id="3.20.20.70">
    <property type="entry name" value="Aldolase class I"/>
    <property type="match status" value="1"/>
</dbReference>
<dbReference type="EC" id="4.1.99.22" evidence="1 12"/>
<dbReference type="GO" id="GO:0061799">
    <property type="term" value="F:cyclic pyranopterin monophosphate synthase activity"/>
    <property type="evidence" value="ECO:0007669"/>
    <property type="project" value="TreeGrafter"/>
</dbReference>
<dbReference type="PANTHER" id="PTHR22960:SF0">
    <property type="entry name" value="MOLYBDENUM COFACTOR BIOSYNTHESIS PROTEIN 1"/>
    <property type="match status" value="1"/>
</dbReference>
<dbReference type="SFLD" id="SFLDG01383">
    <property type="entry name" value="cyclic_pyranopterin_phosphate"/>
    <property type="match status" value="1"/>
</dbReference>
<feature type="binding site" evidence="12">
    <location>
        <position position="29"/>
    </location>
    <ligand>
        <name>[4Fe-4S] cluster</name>
        <dbReference type="ChEBI" id="CHEBI:49883"/>
        <label>1</label>
        <note>4Fe-4S-S-AdoMet</note>
    </ligand>
</feature>
<keyword evidence="9 12" id="KW-0501">Molybdenum cofactor biosynthesis</keyword>
<keyword evidence="8 12" id="KW-0342">GTP-binding</keyword>
<feature type="binding site" evidence="12">
    <location>
        <position position="31"/>
    </location>
    <ligand>
        <name>S-adenosyl-L-methionine</name>
        <dbReference type="ChEBI" id="CHEBI:59789"/>
    </ligand>
</feature>
<reference evidence="14 15" key="1">
    <citation type="submission" date="2020-08" db="EMBL/GenBank/DDBJ databases">
        <title>Genomic Encyclopedia of Type Strains, Phase IV (KMG-IV): sequencing the most valuable type-strain genomes for metagenomic binning, comparative biology and taxonomic classification.</title>
        <authorList>
            <person name="Goeker M."/>
        </authorList>
    </citation>
    <scope>NUCLEOTIDE SEQUENCE [LARGE SCALE GENOMIC DNA]</scope>
    <source>
        <strain evidence="14 15">DSM 102850</strain>
    </source>
</reference>
<keyword evidence="5 12" id="KW-0547">Nucleotide-binding</keyword>
<dbReference type="RefSeq" id="WP_183815999.1">
    <property type="nucleotide sequence ID" value="NZ_JACHOB010000001.1"/>
</dbReference>
<proteinExistence type="inferred from homology"/>
<dbReference type="InterPro" id="IPR050105">
    <property type="entry name" value="MoCo_biosynth_MoaA/MoaC"/>
</dbReference>
<dbReference type="PANTHER" id="PTHR22960">
    <property type="entry name" value="MOLYBDOPTERIN COFACTOR SYNTHESIS PROTEIN A"/>
    <property type="match status" value="1"/>
</dbReference>
<comment type="similarity">
    <text evidence="12">Belongs to the radical SAM superfamily. MoaA family.</text>
</comment>
<protein>
    <recommendedName>
        <fullName evidence="1 12">GTP 3',8-cyclase</fullName>
        <ecNumber evidence="1 12">4.1.99.22</ecNumber>
    </recommendedName>
    <alternativeName>
        <fullName evidence="12">Molybdenum cofactor biosynthesis protein A</fullName>
    </alternativeName>
</protein>
<comment type="function">
    <text evidence="12">Catalyzes the cyclization of GTP to (8S)-3',8-cyclo-7,8-dihydroguanosine 5'-triphosphate.</text>
</comment>
<dbReference type="GO" id="GO:0051539">
    <property type="term" value="F:4 iron, 4 sulfur cluster binding"/>
    <property type="evidence" value="ECO:0007669"/>
    <property type="project" value="UniProtKB-UniRule"/>
</dbReference>